<evidence type="ECO:0000256" key="1">
    <source>
        <dbReference type="ARBA" id="ARBA00022676"/>
    </source>
</evidence>
<dbReference type="SUPFAM" id="SSF53167">
    <property type="entry name" value="Purine and uridine phosphorylases"/>
    <property type="match status" value="1"/>
</dbReference>
<dbReference type="KEGG" id="alus:STSP2_00870"/>
<keyword evidence="1 3" id="KW-0328">Glycosyltransferase</keyword>
<evidence type="ECO:0000313" key="6">
    <source>
        <dbReference type="Proteomes" id="UP000189674"/>
    </source>
</evidence>
<evidence type="ECO:0000313" key="5">
    <source>
        <dbReference type="EMBL" id="AQT67722.1"/>
    </source>
</evidence>
<comment type="pathway">
    <text evidence="3">Purine metabolism; purine nucleoside salvage.</text>
</comment>
<keyword evidence="6" id="KW-1185">Reference proteome</keyword>
<dbReference type="Proteomes" id="UP000189674">
    <property type="component" value="Chromosome"/>
</dbReference>
<comment type="function">
    <text evidence="3">Purine nucleoside phosphorylase involved in purine salvage.</text>
</comment>
<evidence type="ECO:0000256" key="2">
    <source>
        <dbReference type="ARBA" id="ARBA00022679"/>
    </source>
</evidence>
<name>A0A1U9NIF5_9BACT</name>
<dbReference type="PANTHER" id="PTHR42679">
    <property type="entry name" value="S-METHYL-5'-THIOADENOSINE PHOSPHORYLASE"/>
    <property type="match status" value="1"/>
</dbReference>
<proteinExistence type="inferred from homology"/>
<comment type="miscellaneous">
    <text evidence="3">Although this enzyme belongs to the family of MTA phosphorylases based on sequence homology, it lacks several conserved amino acids in the substrate binding pocket that confer specificity towards MTA.</text>
</comment>
<dbReference type="GO" id="GO:0019509">
    <property type="term" value="P:L-methionine salvage from methylthioadenosine"/>
    <property type="evidence" value="ECO:0007669"/>
    <property type="project" value="TreeGrafter"/>
</dbReference>
<protein>
    <recommendedName>
        <fullName evidence="3">Purine nucleoside phosphorylase</fullName>
        <shortName evidence="3">PNP</shortName>
        <ecNumber evidence="3">2.4.2.1</ecNumber>
    </recommendedName>
</protein>
<feature type="binding site" evidence="3">
    <location>
        <begin position="211"/>
        <end position="213"/>
    </location>
    <ligand>
        <name>substrate</name>
    </ligand>
</feature>
<dbReference type="UniPathway" id="UPA00606"/>
<dbReference type="GO" id="GO:0006166">
    <property type="term" value="P:purine ribonucleoside salvage"/>
    <property type="evidence" value="ECO:0007669"/>
    <property type="project" value="UniProtKB-UniRule"/>
</dbReference>
<dbReference type="GO" id="GO:0017061">
    <property type="term" value="F:S-methyl-5-thioadenosine phosphorylase activity"/>
    <property type="evidence" value="ECO:0007669"/>
    <property type="project" value="InterPro"/>
</dbReference>
<feature type="binding site" evidence="3">
    <location>
        <position position="187"/>
    </location>
    <ligand>
        <name>substrate</name>
    </ligand>
</feature>
<sequence length="291" mass="31830">MSEQRIGVIGGTGLGDILGEHISDVRFEKVDTPFGAPSGEIMLGSLAGKQIAFINRHGEGHIYGPSDVPFAANIFALKKLGVKSVIASAAVGSLREEIRPGELVLVDQFIDKTFRRRGSFFDGVAAVHAEMAEPCCKMLRDAMLRAAGNLQVRTHAAATYVAMEGPQFSTKAESKMHRAWGGDMIGMTGMPEAKLAREAQMCYSLVALATDYDCWRESVGLTDKHDLLREILGNLEKATENAINLIEAVLKSEEKLIFDDCPCRHSLEMAVMTKQEVIDQAKWEQLGVLFD</sequence>
<dbReference type="InterPro" id="IPR010044">
    <property type="entry name" value="MTAP"/>
</dbReference>
<dbReference type="PANTHER" id="PTHR42679:SF2">
    <property type="entry name" value="S-METHYL-5'-THIOADENOSINE PHOSPHORYLASE"/>
    <property type="match status" value="1"/>
</dbReference>
<dbReference type="RefSeq" id="WP_146660136.1">
    <property type="nucleotide sequence ID" value="NZ_CP019791.1"/>
</dbReference>
<dbReference type="OrthoDB" id="1523230at2"/>
<evidence type="ECO:0000259" key="4">
    <source>
        <dbReference type="Pfam" id="PF01048"/>
    </source>
</evidence>
<feature type="binding site" evidence="3">
    <location>
        <position position="12"/>
    </location>
    <ligand>
        <name>phosphate</name>
        <dbReference type="ChEBI" id="CHEBI:43474"/>
    </ligand>
</feature>
<comment type="subunit">
    <text evidence="3">Homohexamer. Dimer of a homotrimer.</text>
</comment>
<dbReference type="CDD" id="cd09010">
    <property type="entry name" value="MTAP_SsMTAPII_like_MTIP"/>
    <property type="match status" value="1"/>
</dbReference>
<dbReference type="HAMAP" id="MF_01963">
    <property type="entry name" value="MTAP"/>
    <property type="match status" value="1"/>
</dbReference>
<dbReference type="Pfam" id="PF01048">
    <property type="entry name" value="PNP_UDP_1"/>
    <property type="match status" value="1"/>
</dbReference>
<dbReference type="Gene3D" id="3.40.50.1580">
    <property type="entry name" value="Nucleoside phosphorylase domain"/>
    <property type="match status" value="1"/>
</dbReference>
<keyword evidence="2 3" id="KW-0808">Transferase</keyword>
<comment type="caution">
    <text evidence="3">Lacks conserved residue(s) required for the propagation of feature annotation.</text>
</comment>
<gene>
    <name evidence="5" type="primary">mtnP</name>
    <name evidence="5" type="ORF">STSP2_00870</name>
</gene>
<evidence type="ECO:0000256" key="3">
    <source>
        <dbReference type="HAMAP-Rule" id="MF_01963"/>
    </source>
</evidence>
<feature type="binding site" evidence="3">
    <location>
        <begin position="56"/>
        <end position="57"/>
    </location>
    <ligand>
        <name>phosphate</name>
        <dbReference type="ChEBI" id="CHEBI:43474"/>
    </ligand>
</feature>
<dbReference type="GO" id="GO:0005829">
    <property type="term" value="C:cytosol"/>
    <property type="evidence" value="ECO:0007669"/>
    <property type="project" value="TreeGrafter"/>
</dbReference>
<feature type="binding site" evidence="3">
    <location>
        <position position="188"/>
    </location>
    <ligand>
        <name>phosphate</name>
        <dbReference type="ChEBI" id="CHEBI:43474"/>
    </ligand>
</feature>
<comment type="similarity">
    <text evidence="3">Belongs to the PNP/MTAP phosphorylase family. MTAP subfamily.</text>
</comment>
<feature type="site" description="Important for substrate specificity" evidence="3">
    <location>
        <position position="228"/>
    </location>
</feature>
<dbReference type="InterPro" id="IPR035994">
    <property type="entry name" value="Nucleoside_phosphorylase_sf"/>
</dbReference>
<dbReference type="NCBIfam" id="TIGR01694">
    <property type="entry name" value="MTAP"/>
    <property type="match status" value="1"/>
</dbReference>
<keyword evidence="3" id="KW-0660">Purine salvage</keyword>
<dbReference type="EC" id="2.4.2.1" evidence="3"/>
<comment type="catalytic activity">
    <reaction evidence="3">
        <text>a purine D-ribonucleoside + phosphate = a purine nucleobase + alpha-D-ribose 1-phosphate</text>
        <dbReference type="Rhea" id="RHEA:19805"/>
        <dbReference type="ChEBI" id="CHEBI:26386"/>
        <dbReference type="ChEBI" id="CHEBI:43474"/>
        <dbReference type="ChEBI" id="CHEBI:57720"/>
        <dbReference type="ChEBI" id="CHEBI:142355"/>
        <dbReference type="EC" id="2.4.2.1"/>
    </reaction>
</comment>
<reference evidence="6" key="1">
    <citation type="submission" date="2017-02" db="EMBL/GenBank/DDBJ databases">
        <title>Comparative genomics and description of representatives of a novel lineage of planctomycetes thriving in anoxic sediments.</title>
        <authorList>
            <person name="Spring S."/>
            <person name="Bunk B."/>
            <person name="Sproer C."/>
        </authorList>
    </citation>
    <scope>NUCLEOTIDE SEQUENCE [LARGE SCALE GENOMIC DNA]</scope>
    <source>
        <strain evidence="6">ST-NAGAB-D1</strain>
    </source>
</reference>
<accession>A0A1U9NIF5</accession>
<dbReference type="InterPro" id="IPR000845">
    <property type="entry name" value="Nucleoside_phosphorylase_d"/>
</dbReference>
<dbReference type="AlphaFoldDB" id="A0A1U9NIF5"/>
<dbReference type="STRING" id="1936003.STSP2_00870"/>
<organism evidence="5 6">
    <name type="scientific">Anaerohalosphaera lusitana</name>
    <dbReference type="NCBI Taxonomy" id="1936003"/>
    <lineage>
        <taxon>Bacteria</taxon>
        <taxon>Pseudomonadati</taxon>
        <taxon>Planctomycetota</taxon>
        <taxon>Phycisphaerae</taxon>
        <taxon>Sedimentisphaerales</taxon>
        <taxon>Anaerohalosphaeraceae</taxon>
        <taxon>Anaerohalosphaera</taxon>
    </lineage>
</organism>
<feature type="site" description="Important for substrate specificity" evidence="3">
    <location>
        <position position="169"/>
    </location>
</feature>
<feature type="domain" description="Nucleoside phosphorylase" evidence="4">
    <location>
        <begin position="5"/>
        <end position="251"/>
    </location>
</feature>
<dbReference type="EMBL" id="CP019791">
    <property type="protein sequence ID" value="AQT67722.1"/>
    <property type="molecule type" value="Genomic_DNA"/>
</dbReference>